<evidence type="ECO:0000313" key="1">
    <source>
        <dbReference type="EMBL" id="KAJ4964479.1"/>
    </source>
</evidence>
<protein>
    <submittedName>
        <fullName evidence="1">Uncharacterized protein</fullName>
    </submittedName>
</protein>
<dbReference type="AlphaFoldDB" id="A0A9Q0HIH9"/>
<keyword evidence="2" id="KW-1185">Reference proteome</keyword>
<comment type="caution">
    <text evidence="1">The sequence shown here is derived from an EMBL/GenBank/DDBJ whole genome shotgun (WGS) entry which is preliminary data.</text>
</comment>
<organism evidence="1 2">
    <name type="scientific">Protea cynaroides</name>
    <dbReference type="NCBI Taxonomy" id="273540"/>
    <lineage>
        <taxon>Eukaryota</taxon>
        <taxon>Viridiplantae</taxon>
        <taxon>Streptophyta</taxon>
        <taxon>Embryophyta</taxon>
        <taxon>Tracheophyta</taxon>
        <taxon>Spermatophyta</taxon>
        <taxon>Magnoliopsida</taxon>
        <taxon>Proteales</taxon>
        <taxon>Proteaceae</taxon>
        <taxon>Protea</taxon>
    </lineage>
</organism>
<dbReference type="Proteomes" id="UP001141806">
    <property type="component" value="Unassembled WGS sequence"/>
</dbReference>
<sequence length="165" mass="18774">MKFLIPAYVTLRAPTEIDRACCTNPTVMAVYKEVFLPVEGTLMHNCRSSSGRKKVSAFKRRGPRRFWVQSMRPHRPKQGLAWGLSLRKLLKDKGPRPMIHLRIAIPLSRQRPRGGETWRRCLRTVSSTFSHYPETVFGTGPLIPDIGVAVDVKVEAPFTKLIRPP</sequence>
<name>A0A9Q0HIH9_9MAGN</name>
<dbReference type="EMBL" id="JAMYWD010000008">
    <property type="protein sequence ID" value="KAJ4964479.1"/>
    <property type="molecule type" value="Genomic_DNA"/>
</dbReference>
<gene>
    <name evidence="1" type="ORF">NE237_024418</name>
</gene>
<accession>A0A9Q0HIH9</accession>
<proteinExistence type="predicted"/>
<reference evidence="1" key="1">
    <citation type="journal article" date="2023" name="Plant J.">
        <title>The genome of the king protea, Protea cynaroides.</title>
        <authorList>
            <person name="Chang J."/>
            <person name="Duong T.A."/>
            <person name="Schoeman C."/>
            <person name="Ma X."/>
            <person name="Roodt D."/>
            <person name="Barker N."/>
            <person name="Li Z."/>
            <person name="Van de Peer Y."/>
            <person name="Mizrachi E."/>
        </authorList>
    </citation>
    <scope>NUCLEOTIDE SEQUENCE</scope>
    <source>
        <tissue evidence="1">Young leaves</tissue>
    </source>
</reference>
<evidence type="ECO:0000313" key="2">
    <source>
        <dbReference type="Proteomes" id="UP001141806"/>
    </source>
</evidence>